<feature type="transmembrane region" description="Helical" evidence="7">
    <location>
        <begin position="268"/>
        <end position="289"/>
    </location>
</feature>
<protein>
    <submittedName>
        <fullName evidence="8">Transporter YIL166C</fullName>
    </submittedName>
</protein>
<evidence type="ECO:0000256" key="4">
    <source>
        <dbReference type="ARBA" id="ARBA00022989"/>
    </source>
</evidence>
<dbReference type="InterPro" id="IPR011701">
    <property type="entry name" value="MFS"/>
</dbReference>
<evidence type="ECO:0000256" key="7">
    <source>
        <dbReference type="SAM" id="Phobius"/>
    </source>
</evidence>
<dbReference type="GO" id="GO:0016020">
    <property type="term" value="C:membrane"/>
    <property type="evidence" value="ECO:0007669"/>
    <property type="project" value="UniProtKB-SubCell"/>
</dbReference>
<feature type="transmembrane region" description="Helical" evidence="7">
    <location>
        <begin position="541"/>
        <end position="562"/>
    </location>
</feature>
<name>A0AA37LZB4_9PEZI</name>
<dbReference type="Proteomes" id="UP001055172">
    <property type="component" value="Unassembled WGS sequence"/>
</dbReference>
<feature type="transmembrane region" description="Helical" evidence="7">
    <location>
        <begin position="445"/>
        <end position="466"/>
    </location>
</feature>
<dbReference type="InterPro" id="IPR036259">
    <property type="entry name" value="MFS_trans_sf"/>
</dbReference>
<keyword evidence="9" id="KW-1185">Reference proteome</keyword>
<dbReference type="Pfam" id="PF07690">
    <property type="entry name" value="MFS_1"/>
    <property type="match status" value="1"/>
</dbReference>
<sequence length="600" mass="69059">MVVDRDKVQASTAASTTDYGARSVDEKAVVVSDTESSQEIRQRILEQQTDARIVEKPITNLSSLWRRPETSHKPDDIATQPSVFDDPELAVYFQPSEKYENQHRFDPNFRWTWAEETPLIKKIDWRVTAWSCIAFFALDLDRSNISQANSDNFLDDLRLDTNDYNLGQTVFRVTFLLAELPSQLVSKKIGPLASKKALTKESGIRDRWIPTQMILWSIVSAAQFWLNGRSSFLATRALIGLLQGGFIPDVILYMSYFFKGTELPFRLALFWMANRLTDVVAPLLAYGLLRLRGYHGYEGWRWLFLLEGILTLVIGIWSVFIMVPSPTQTKAPWRPNGWFTEHEEKILVNRILRDDPSKSDMHNRQAITFKMLWESLCDYDLWPIYIIGLTFGIPAGPPDQYLTLTLRQLGFDTFDTNLLSIPCQVTTTVNMLLLTWFSEKINQRALLGGLVQLWLLPCVIALAVIPSDVNRWASYALLIVLLSYPSPHPMQVGWASRNSNTVRTRTVSAALYNMSVQLQSIISANVYRRDDRPEYRRGNRVLVGIASLNIIIYSCAKFYYVWRNKQRDQLWDAMSPEERQRYLNTTTDKGSKRLDFRFAS</sequence>
<feature type="transmembrane region" description="Helical" evidence="7">
    <location>
        <begin position="418"/>
        <end position="438"/>
    </location>
</feature>
<dbReference type="PANTHER" id="PTHR43791">
    <property type="entry name" value="PERMEASE-RELATED"/>
    <property type="match status" value="1"/>
</dbReference>
<keyword evidence="3 7" id="KW-0812">Transmembrane</keyword>
<keyword evidence="5 7" id="KW-0472">Membrane</keyword>
<evidence type="ECO:0000256" key="2">
    <source>
        <dbReference type="ARBA" id="ARBA00022448"/>
    </source>
</evidence>
<accession>A0AA37LZB4</accession>
<dbReference type="Gene3D" id="1.20.1250.20">
    <property type="entry name" value="MFS general substrate transporter like domains"/>
    <property type="match status" value="1"/>
</dbReference>
<organism evidence="8 9">
    <name type="scientific">Colletotrichum liriopes</name>
    <dbReference type="NCBI Taxonomy" id="708192"/>
    <lineage>
        <taxon>Eukaryota</taxon>
        <taxon>Fungi</taxon>
        <taxon>Dikarya</taxon>
        <taxon>Ascomycota</taxon>
        <taxon>Pezizomycotina</taxon>
        <taxon>Sordariomycetes</taxon>
        <taxon>Hypocreomycetidae</taxon>
        <taxon>Glomerellales</taxon>
        <taxon>Glomerellaceae</taxon>
        <taxon>Colletotrichum</taxon>
        <taxon>Colletotrichum spaethianum species complex</taxon>
    </lineage>
</organism>
<evidence type="ECO:0000313" key="9">
    <source>
        <dbReference type="Proteomes" id="UP001055172"/>
    </source>
</evidence>
<evidence type="ECO:0000256" key="3">
    <source>
        <dbReference type="ARBA" id="ARBA00022692"/>
    </source>
</evidence>
<evidence type="ECO:0000256" key="6">
    <source>
        <dbReference type="SAM" id="MobiDB-lite"/>
    </source>
</evidence>
<evidence type="ECO:0000256" key="5">
    <source>
        <dbReference type="ARBA" id="ARBA00023136"/>
    </source>
</evidence>
<feature type="compositionally biased region" description="Polar residues" evidence="6">
    <location>
        <begin position="9"/>
        <end position="18"/>
    </location>
</feature>
<gene>
    <name evidence="8" type="ORF">ColLi_13210</name>
</gene>
<feature type="region of interest" description="Disordered" evidence="6">
    <location>
        <begin position="1"/>
        <end position="23"/>
    </location>
</feature>
<dbReference type="FunFam" id="1.20.1250.20:FF:000247">
    <property type="entry name" value="MFS general substrate transporter"/>
    <property type="match status" value="1"/>
</dbReference>
<proteinExistence type="predicted"/>
<dbReference type="SUPFAM" id="SSF103473">
    <property type="entry name" value="MFS general substrate transporter"/>
    <property type="match status" value="1"/>
</dbReference>
<feature type="transmembrane region" description="Helical" evidence="7">
    <location>
        <begin position="301"/>
        <end position="323"/>
    </location>
</feature>
<dbReference type="EMBL" id="BPPX01000052">
    <property type="protein sequence ID" value="GJC90372.1"/>
    <property type="molecule type" value="Genomic_DNA"/>
</dbReference>
<dbReference type="GO" id="GO:0022857">
    <property type="term" value="F:transmembrane transporter activity"/>
    <property type="evidence" value="ECO:0007669"/>
    <property type="project" value="InterPro"/>
</dbReference>
<dbReference type="FunFam" id="1.20.1250.20:FF:000106">
    <property type="entry name" value="MFS transporter, putative"/>
    <property type="match status" value="1"/>
</dbReference>
<keyword evidence="2" id="KW-0813">Transport</keyword>
<dbReference type="PANTHER" id="PTHR43791:SF65">
    <property type="entry name" value="MAJOR FACILITATOR SUPERFAMILY (MFS) PROFILE DOMAIN-CONTAINING PROTEIN-RELATED"/>
    <property type="match status" value="1"/>
</dbReference>
<comment type="subcellular location">
    <subcellularLocation>
        <location evidence="1">Membrane</location>
        <topology evidence="1">Multi-pass membrane protein</topology>
    </subcellularLocation>
</comment>
<keyword evidence="4 7" id="KW-1133">Transmembrane helix</keyword>
<comment type="caution">
    <text evidence="8">The sequence shown here is derived from an EMBL/GenBank/DDBJ whole genome shotgun (WGS) entry which is preliminary data.</text>
</comment>
<reference evidence="8 9" key="1">
    <citation type="submission" date="2021-07" db="EMBL/GenBank/DDBJ databases">
        <title>Genome data of Colletotrichum spaethianum.</title>
        <authorList>
            <person name="Utami Y.D."/>
            <person name="Hiruma K."/>
        </authorList>
    </citation>
    <scope>NUCLEOTIDE SEQUENCE [LARGE SCALE GENOMIC DNA]</scope>
    <source>
        <strain evidence="8 9">MAFF 242679</strain>
    </source>
</reference>
<evidence type="ECO:0000313" key="8">
    <source>
        <dbReference type="EMBL" id="GJC90372.1"/>
    </source>
</evidence>
<dbReference type="AlphaFoldDB" id="A0AA37LZB4"/>
<feature type="transmembrane region" description="Helical" evidence="7">
    <location>
        <begin position="238"/>
        <end position="256"/>
    </location>
</feature>
<evidence type="ECO:0000256" key="1">
    <source>
        <dbReference type="ARBA" id="ARBA00004141"/>
    </source>
</evidence>